<feature type="non-terminal residue" evidence="2">
    <location>
        <position position="1"/>
    </location>
</feature>
<organism evidence="2">
    <name type="scientific">human gut metagenome</name>
    <dbReference type="NCBI Taxonomy" id="408170"/>
    <lineage>
        <taxon>unclassified sequences</taxon>
        <taxon>metagenomes</taxon>
        <taxon>organismal metagenomes</taxon>
    </lineage>
</organism>
<accession>K1TH75</accession>
<reference evidence="2" key="1">
    <citation type="journal article" date="2013" name="Environ. Microbiol.">
        <title>Microbiota from the distal guts of lean and obese adolescents exhibit partial functional redundancy besides clear differences in community structure.</title>
        <authorList>
            <person name="Ferrer M."/>
            <person name="Ruiz A."/>
            <person name="Lanza F."/>
            <person name="Haange S.B."/>
            <person name="Oberbach A."/>
            <person name="Till H."/>
            <person name="Bargiela R."/>
            <person name="Campoy C."/>
            <person name="Segura M.T."/>
            <person name="Richter M."/>
            <person name="von Bergen M."/>
            <person name="Seifert J."/>
            <person name="Suarez A."/>
        </authorList>
    </citation>
    <scope>NUCLEOTIDE SEQUENCE</scope>
</reference>
<keyword evidence="1" id="KW-0175">Coiled coil</keyword>
<evidence type="ECO:0000313" key="2">
    <source>
        <dbReference type="EMBL" id="EKC66939.1"/>
    </source>
</evidence>
<protein>
    <submittedName>
        <fullName evidence="2">Uncharacterized protein</fullName>
    </submittedName>
</protein>
<comment type="caution">
    <text evidence="2">The sequence shown here is derived from an EMBL/GenBank/DDBJ whole genome shotgun (WGS) entry which is preliminary data.</text>
</comment>
<gene>
    <name evidence="2" type="ORF">OBE_05693</name>
</gene>
<dbReference type="EMBL" id="AJWZ01003907">
    <property type="protein sequence ID" value="EKC66939.1"/>
    <property type="molecule type" value="Genomic_DNA"/>
</dbReference>
<sequence>KALKQAKADLANITTQYNELNTKYTDIQEAHKKELFAIKIDSELQTAAGGIKFKAGLPEAVTRVILQQATEKIKGMNPEYIDDGKGGKILAFKDETGAIMRNPNNQLNPFGASDLLQKELKTMGVLDEGRQAGGGGTHGGTGGTGNHTVLDVSGAKSRNEAYEAITNHLLAQGLTIGSADFDAAMTQAWKDNNISSLPETA</sequence>
<evidence type="ECO:0000256" key="1">
    <source>
        <dbReference type="SAM" id="Coils"/>
    </source>
</evidence>
<feature type="coiled-coil region" evidence="1">
    <location>
        <begin position="3"/>
        <end position="30"/>
    </location>
</feature>
<proteinExistence type="predicted"/>
<name>K1TH75_9ZZZZ</name>
<dbReference type="AlphaFoldDB" id="K1TH75"/>